<dbReference type="Gene3D" id="3.40.50.150">
    <property type="entry name" value="Vaccinia Virus protein VP39"/>
    <property type="match status" value="1"/>
</dbReference>
<dbReference type="Proteomes" id="UP000664859">
    <property type="component" value="Unassembled WGS sequence"/>
</dbReference>
<feature type="region of interest" description="Disordered" evidence="2">
    <location>
        <begin position="1"/>
        <end position="83"/>
    </location>
</feature>
<dbReference type="InterPro" id="IPR002190">
    <property type="entry name" value="MHD_dom"/>
</dbReference>
<dbReference type="SMART" id="SM01373">
    <property type="entry name" value="MAGE"/>
    <property type="match status" value="1"/>
</dbReference>
<proteinExistence type="inferred from homology"/>
<dbReference type="InterPro" id="IPR029063">
    <property type="entry name" value="SAM-dependent_MTases_sf"/>
</dbReference>
<dbReference type="GO" id="GO:0005737">
    <property type="term" value="C:cytoplasm"/>
    <property type="evidence" value="ECO:0007669"/>
    <property type="project" value="TreeGrafter"/>
</dbReference>
<dbReference type="PANTHER" id="PTHR11579:SF9">
    <property type="entry name" value="PROTEIN-L-ISOASPARTATE O-METHYLTRANSFERASE"/>
    <property type="match status" value="1"/>
</dbReference>
<dbReference type="Gene3D" id="1.10.10.1200">
    <property type="entry name" value="MAGE homology domain, winged helix WH1 motif"/>
    <property type="match status" value="1"/>
</dbReference>
<evidence type="ECO:0000256" key="1">
    <source>
        <dbReference type="ARBA" id="ARBA00005369"/>
    </source>
</evidence>
<keyword evidence="4" id="KW-0808">Transferase</keyword>
<organism evidence="4 5">
    <name type="scientific">Tribonema minus</name>
    <dbReference type="NCBI Taxonomy" id="303371"/>
    <lineage>
        <taxon>Eukaryota</taxon>
        <taxon>Sar</taxon>
        <taxon>Stramenopiles</taxon>
        <taxon>Ochrophyta</taxon>
        <taxon>PX clade</taxon>
        <taxon>Xanthophyceae</taxon>
        <taxon>Tribonematales</taxon>
        <taxon>Tribonemataceae</taxon>
        <taxon>Tribonema</taxon>
    </lineage>
</organism>
<feature type="compositionally biased region" description="Acidic residues" evidence="2">
    <location>
        <begin position="7"/>
        <end position="24"/>
    </location>
</feature>
<name>A0A835ZPS1_9STRA</name>
<dbReference type="SUPFAM" id="SSF53335">
    <property type="entry name" value="S-adenosyl-L-methionine-dependent methyltransferases"/>
    <property type="match status" value="1"/>
</dbReference>
<dbReference type="AlphaFoldDB" id="A0A835ZPS1"/>
<keyword evidence="4" id="KW-0489">Methyltransferase</keyword>
<dbReference type="GO" id="GO:0004719">
    <property type="term" value="F:protein-L-isoaspartate (D-aspartate) O-methyltransferase activity"/>
    <property type="evidence" value="ECO:0007669"/>
    <property type="project" value="InterPro"/>
</dbReference>
<dbReference type="Gene3D" id="1.10.10.1210">
    <property type="entry name" value="MAGE homology domain, winged helix WH2 motif"/>
    <property type="match status" value="1"/>
</dbReference>
<evidence type="ECO:0000313" key="4">
    <source>
        <dbReference type="EMBL" id="KAG5192663.1"/>
    </source>
</evidence>
<dbReference type="InterPro" id="IPR000682">
    <property type="entry name" value="PCMT"/>
</dbReference>
<dbReference type="CDD" id="cd02440">
    <property type="entry name" value="AdoMet_MTases"/>
    <property type="match status" value="1"/>
</dbReference>
<dbReference type="InterPro" id="IPR041898">
    <property type="entry name" value="MAGE_WH1"/>
</dbReference>
<accession>A0A835ZPS1</accession>
<evidence type="ECO:0000313" key="5">
    <source>
        <dbReference type="Proteomes" id="UP000664859"/>
    </source>
</evidence>
<dbReference type="OrthoDB" id="10257972at2759"/>
<reference evidence="4" key="1">
    <citation type="submission" date="2021-02" db="EMBL/GenBank/DDBJ databases">
        <title>First Annotated Genome of the Yellow-green Alga Tribonema minus.</title>
        <authorList>
            <person name="Mahan K.M."/>
        </authorList>
    </citation>
    <scope>NUCLEOTIDE SEQUENCE</scope>
    <source>
        <strain evidence="4">UTEX B ZZ1240</strain>
    </source>
</reference>
<evidence type="ECO:0000259" key="3">
    <source>
        <dbReference type="SMART" id="SM01373"/>
    </source>
</evidence>
<dbReference type="InterPro" id="IPR041899">
    <property type="entry name" value="MAGE_WH2"/>
</dbReference>
<sequence>MHCQAEPEPEPEDDETEEEEEPAEEETRRGKQRRASSSKPARSASTRGKGKARAAPARAAAQNDDSDEEGGGAGDGGGGLDDDEVEEELSMFTQAEPEKFTYKNRVKCTDQSRQAAGKQRREELDALVRRMARFLLLKGVRREPVPRGKCVADVMGAHKRTKVTAFVLREASELLERTFGYRVAMTPQAFDDARRKPWYSKETFYVVNALARADHQKLLGRAPSCDAALLGFLMVTLGVIYCQQSKSVTEPALRAALHAFDDRIAKTAPDAGARGASGNDLVPGVGPFREALRTFVSQHYLLETKEEVGGGGETITEYSMGPRAYLEIGRPQLIKFLYETRQLPLDRSLLAELSDDDLAEDEDVVAEAGSLALVKDAGERGFCDRFTLSEAKALCCADHTGARPAKQLKMVAEAQDNATMCRYLRDRGMLQTPAVVEAFQTVDRGDFVPEQLKPLVYGDQPMKLNKVHISAPFIYAQATEQLNLRPGTSFLNIGSGTGYFSYVASVLVGESGTNHSIEAEPEMVGFAKAHVAAQNKKLDRHSDIQFITGNGLLLDPSVYRYDAIYVGAGCTAAWNQPFLASLLNPGGTLVAPFGHELVRVRKSADGLTTETSAMCQVAFRPIVQPRSAPWLPLCRPPARAPRGPRPQFEVPPWAPRTHAQHPPPFRRAVRACLLMSAREGSLPARLPPAVWYEVASYLRRDWFAAGASAAAAATSDPLSGAAGGAAAGCGGGGAAARRVRALLSKALPSRLVVLDGGGCCVS</sequence>
<protein>
    <submittedName>
        <fullName evidence="4">Protein-L-isoaspartate O-methyltransferase-domain-containing protein</fullName>
    </submittedName>
</protein>
<keyword evidence="5" id="KW-1185">Reference proteome</keyword>
<gene>
    <name evidence="4" type="ORF">JKP88DRAFT_266100</name>
</gene>
<evidence type="ECO:0000256" key="2">
    <source>
        <dbReference type="SAM" id="MobiDB-lite"/>
    </source>
</evidence>
<dbReference type="Pfam" id="PF01135">
    <property type="entry name" value="PCMT"/>
    <property type="match status" value="1"/>
</dbReference>
<dbReference type="EMBL" id="JAFCMP010000003">
    <property type="protein sequence ID" value="KAG5192663.1"/>
    <property type="molecule type" value="Genomic_DNA"/>
</dbReference>
<dbReference type="Pfam" id="PF01454">
    <property type="entry name" value="MAGE"/>
    <property type="match status" value="1"/>
</dbReference>
<dbReference type="GO" id="GO:0032259">
    <property type="term" value="P:methylation"/>
    <property type="evidence" value="ECO:0007669"/>
    <property type="project" value="UniProtKB-KW"/>
</dbReference>
<comment type="similarity">
    <text evidence="1">Belongs to the methyltransferase superfamily. L-isoaspartyl/D-aspartyl protein methyltransferase family.</text>
</comment>
<dbReference type="PANTHER" id="PTHR11579">
    <property type="entry name" value="PROTEIN-L-ISOASPARTATE O-METHYLTRANSFERASE"/>
    <property type="match status" value="1"/>
</dbReference>
<feature type="domain" description="MAGE" evidence="3">
    <location>
        <begin position="131"/>
        <end position="333"/>
    </location>
</feature>
<comment type="caution">
    <text evidence="4">The sequence shown here is derived from an EMBL/GenBank/DDBJ whole genome shotgun (WGS) entry which is preliminary data.</text>
</comment>